<feature type="region of interest" description="Disordered" evidence="1">
    <location>
        <begin position="392"/>
        <end position="435"/>
    </location>
</feature>
<organism evidence="2">
    <name type="scientific">Penaeus monodon majanivirus B</name>
    <dbReference type="NCBI Taxonomy" id="2984272"/>
    <lineage>
        <taxon>Viruses</taxon>
        <taxon>Viruses incertae sedis</taxon>
        <taxon>Naldaviricetes</taxon>
        <taxon>Nimaviridae</taxon>
    </lineage>
</organism>
<reference evidence="2" key="1">
    <citation type="submission" date="2022-10" db="EMBL/GenBank/DDBJ databases">
        <title>Genome sequences of endogenous nimaviruses in decapod crustaceans.</title>
        <authorList>
            <person name="Kawato S."/>
            <person name="Nozaki R."/>
            <person name="Kondo H."/>
            <person name="Hirono I."/>
        </authorList>
    </citation>
    <scope>NUCLEOTIDE SEQUENCE</scope>
    <source>
        <strain evidence="2">Mikawa2016</strain>
    </source>
</reference>
<feature type="compositionally biased region" description="Low complexity" evidence="1">
    <location>
        <begin position="393"/>
        <end position="408"/>
    </location>
</feature>
<feature type="compositionally biased region" description="Low complexity" evidence="1">
    <location>
        <begin position="415"/>
        <end position="425"/>
    </location>
</feature>
<name>A0A9C7F025_9VIRU</name>
<evidence type="ECO:0000313" key="2">
    <source>
        <dbReference type="EMBL" id="BDT62076.1"/>
    </source>
</evidence>
<protein>
    <submittedName>
        <fullName evidence="2">Nucleoporin NUP145-like protein</fullName>
    </submittedName>
</protein>
<proteinExistence type="predicted"/>
<feature type="region of interest" description="Disordered" evidence="1">
    <location>
        <begin position="456"/>
        <end position="478"/>
    </location>
</feature>
<sequence>MYGQSQSSFGDTIFSFGASYGAPNMATIRTTGFGSTVFGKDKFGNSQQTTSFKTTTSSSDGVTSSDTSLFGILQQQSATGGLSGQHQTQQSSAGFGYPTRGFGSTSSGGSGGVGGLFAQHQTQQSSAGFGYTTSGFGSTSNGGSGGVGGLFAQHQTQQSSAGFGYPTSGFGATSDGGGLSGQTQQPINSGLEYLIYGYMMIPCKRNIFVSAGLFSRSGTSGFGLQQCATQSKPFGFGQTTTTVGAGCLFGMTQPATTGYGATGGDFTGTTVKYEPVTGMVTLTRELRIREYENKHTSKLEQLHVDDCLANCKSSGQGKALDGFDHTPQATNTLPQMQDFGATSDGGPYESGTGTAAFGKTSTAPATGFSSNQTTHQQKTGAFTFGTTLTSTPSLFGSTPQQQQQPSSGFSGGFQLGQNTQQQNINGGSGGLIGNQKPGFFPYQNTDTELFDRKPADTTQSMSTGCRPFGSAPNASATQNNYSIRGQRSSVYGINPHKSVWYYSRTLTVRGFNI</sequence>
<dbReference type="EMBL" id="LC738871">
    <property type="protein sequence ID" value="BDT62076.1"/>
    <property type="molecule type" value="Genomic_DNA"/>
</dbReference>
<accession>A0A9C7F025</accession>
<evidence type="ECO:0000256" key="1">
    <source>
        <dbReference type="SAM" id="MobiDB-lite"/>
    </source>
</evidence>
<feature type="compositionally biased region" description="Polar residues" evidence="1">
    <location>
        <begin position="78"/>
        <end position="93"/>
    </location>
</feature>
<feature type="region of interest" description="Disordered" evidence="1">
    <location>
        <begin position="78"/>
        <end position="108"/>
    </location>
</feature>